<evidence type="ECO:0000313" key="1">
    <source>
        <dbReference type="EMBL" id="BBE43006.1"/>
    </source>
</evidence>
<evidence type="ECO:0000313" key="2">
    <source>
        <dbReference type="Proteomes" id="UP000509448"/>
    </source>
</evidence>
<dbReference type="AlphaFoldDB" id="A0A4P2VEE0"/>
<dbReference type="KEGG" id="ccai:NAS2_1633"/>
<accession>A0A4P2VEE0</accession>
<dbReference type="SUPFAM" id="SSF47413">
    <property type="entry name" value="lambda repressor-like DNA-binding domains"/>
    <property type="match status" value="1"/>
</dbReference>
<protein>
    <recommendedName>
        <fullName evidence="3">HTH cro/C1-type domain-containing protein</fullName>
    </recommendedName>
</protein>
<dbReference type="EMBL" id="AP018732">
    <property type="protein sequence ID" value="BBE43006.1"/>
    <property type="molecule type" value="Genomic_DNA"/>
</dbReference>
<evidence type="ECO:0008006" key="3">
    <source>
        <dbReference type="Google" id="ProtNLM"/>
    </source>
</evidence>
<keyword evidence="2" id="KW-1185">Reference proteome</keyword>
<proteinExistence type="predicted"/>
<sequence>MVKVVLPAFRSLVARRLAVNYGLPQTDIARLLGITQPSISFYLSSKRGKWIEMLENNPKISEMADQFAAALAQGNKSQEELDALLCQLCTTFREIPEFKDVGYAVVKR</sequence>
<gene>
    <name evidence="1" type="ORF">NAS2_1633</name>
</gene>
<name>A0A4P2VEE0_9ARCH</name>
<dbReference type="InterPro" id="IPR010982">
    <property type="entry name" value="Lambda_DNA-bd_dom_sf"/>
</dbReference>
<dbReference type="PANTHER" id="PTHR40730:SF4">
    <property type="entry name" value="TRANSCRIPTIONAL REGULATOR"/>
    <property type="match status" value="1"/>
</dbReference>
<dbReference type="Proteomes" id="UP000509448">
    <property type="component" value="Chromosome"/>
</dbReference>
<dbReference type="PANTHER" id="PTHR40730">
    <property type="entry name" value="TRANSCRIPTIONAL REGULATOR PROTEIN-LIKE PROTEIN"/>
    <property type="match status" value="1"/>
</dbReference>
<organism evidence="1 2">
    <name type="scientific">Conexivisphaera calida</name>
    <dbReference type="NCBI Taxonomy" id="1874277"/>
    <lineage>
        <taxon>Archaea</taxon>
        <taxon>Nitrososphaerota</taxon>
        <taxon>Conexivisphaeria</taxon>
        <taxon>Conexivisphaerales</taxon>
        <taxon>Conexivisphaeraceae</taxon>
        <taxon>Conexivisphaera</taxon>
    </lineage>
</organism>
<dbReference type="GO" id="GO:0003677">
    <property type="term" value="F:DNA binding"/>
    <property type="evidence" value="ECO:0007669"/>
    <property type="project" value="InterPro"/>
</dbReference>
<reference evidence="1 2" key="1">
    <citation type="journal article" date="2019" name="ISME J.">
        <title>Isolation and characterization of a thermophilic sulfur- and iron-reducing thaumarchaeote from a terrestrial acidic hot spring.</title>
        <authorList>
            <person name="Kato S."/>
            <person name="Itoh T."/>
            <person name="Yuki M."/>
            <person name="Nagamori M."/>
            <person name="Ohnishi M."/>
            <person name="Uematsu K."/>
            <person name="Suzuki K."/>
            <person name="Takashina T."/>
            <person name="Ohkuma M."/>
        </authorList>
    </citation>
    <scope>NUCLEOTIDE SEQUENCE [LARGE SCALE GENOMIC DNA]</scope>
    <source>
        <strain evidence="1 2">NAS-02</strain>
    </source>
</reference>